<name>A0A2S5B3A6_9BASI</name>
<dbReference type="OrthoDB" id="2502001at2759"/>
<evidence type="ECO:0000256" key="2">
    <source>
        <dbReference type="SAM" id="SignalP"/>
    </source>
</evidence>
<feature type="region of interest" description="Disordered" evidence="1">
    <location>
        <begin position="263"/>
        <end position="299"/>
    </location>
</feature>
<gene>
    <name evidence="3" type="ORF">BMF94_5491</name>
</gene>
<protein>
    <submittedName>
        <fullName evidence="3">Uncharacterized protein</fullName>
    </submittedName>
</protein>
<dbReference type="Proteomes" id="UP000237144">
    <property type="component" value="Unassembled WGS sequence"/>
</dbReference>
<dbReference type="EMBL" id="PJQD01000085">
    <property type="protein sequence ID" value="POY71181.1"/>
    <property type="molecule type" value="Genomic_DNA"/>
</dbReference>
<dbReference type="AlphaFoldDB" id="A0A2S5B3A6"/>
<organism evidence="3 4">
    <name type="scientific">Rhodotorula taiwanensis</name>
    <dbReference type="NCBI Taxonomy" id="741276"/>
    <lineage>
        <taxon>Eukaryota</taxon>
        <taxon>Fungi</taxon>
        <taxon>Dikarya</taxon>
        <taxon>Basidiomycota</taxon>
        <taxon>Pucciniomycotina</taxon>
        <taxon>Microbotryomycetes</taxon>
        <taxon>Sporidiobolales</taxon>
        <taxon>Sporidiobolaceae</taxon>
        <taxon>Rhodotorula</taxon>
    </lineage>
</organism>
<feature type="chain" id="PRO_5015701524" evidence="2">
    <location>
        <begin position="22"/>
        <end position="299"/>
    </location>
</feature>
<proteinExistence type="predicted"/>
<keyword evidence="2" id="KW-0732">Signal</keyword>
<comment type="caution">
    <text evidence="3">The sequence shown here is derived from an EMBL/GenBank/DDBJ whole genome shotgun (WGS) entry which is preliminary data.</text>
</comment>
<evidence type="ECO:0000256" key="1">
    <source>
        <dbReference type="SAM" id="MobiDB-lite"/>
    </source>
</evidence>
<evidence type="ECO:0000313" key="4">
    <source>
        <dbReference type="Proteomes" id="UP000237144"/>
    </source>
</evidence>
<sequence length="299" mass="33131">MVRLSSSLALLSACAVPLAHAGPFGMLYSATDSITRFGLKNVLRLNDTQIERVMTSAETPLEPHPYAFDLTDSNYETVLATGTSDNPFAPTLPKDDIWVITVFGSDPVSKPFLEGMNNVSLRYSHEAGGPLPAKMHFARLNYARETVLPTRLWVWKTPVIVVATNQMQTLRFLKPGHVRPHDEELAEILGKPEVWSTVAPWQGLLAPGGRLEPQLARLAKLWAKIHNASAKMPSVVLLGLSGFIMNFVVSWFHKDDAKLQREFEARKKRPATETPDEKVASPKAKSTATPSKKTPSRRK</sequence>
<reference evidence="3 4" key="1">
    <citation type="journal article" date="2018" name="Front. Microbiol.">
        <title>Prospects for Fungal Bioremediation of Acidic Radioactive Waste Sites: Characterization and Genome Sequence of Rhodotorula taiwanensis MD1149.</title>
        <authorList>
            <person name="Tkavc R."/>
            <person name="Matrosova V.Y."/>
            <person name="Grichenko O.E."/>
            <person name="Gostincar C."/>
            <person name="Volpe R.P."/>
            <person name="Klimenkova P."/>
            <person name="Gaidamakova E.K."/>
            <person name="Zhou C.E."/>
            <person name="Stewart B.J."/>
            <person name="Lyman M.G."/>
            <person name="Malfatti S.A."/>
            <person name="Rubinfeld B."/>
            <person name="Courtot M."/>
            <person name="Singh J."/>
            <person name="Dalgard C.L."/>
            <person name="Hamilton T."/>
            <person name="Frey K.G."/>
            <person name="Gunde-Cimerman N."/>
            <person name="Dugan L."/>
            <person name="Daly M.J."/>
        </authorList>
    </citation>
    <scope>NUCLEOTIDE SEQUENCE [LARGE SCALE GENOMIC DNA]</scope>
    <source>
        <strain evidence="3 4">MD1149</strain>
    </source>
</reference>
<feature type="signal peptide" evidence="2">
    <location>
        <begin position="1"/>
        <end position="21"/>
    </location>
</feature>
<feature type="compositionally biased region" description="Low complexity" evidence="1">
    <location>
        <begin position="281"/>
        <end position="293"/>
    </location>
</feature>
<keyword evidence="4" id="KW-1185">Reference proteome</keyword>
<evidence type="ECO:0000313" key="3">
    <source>
        <dbReference type="EMBL" id="POY71181.1"/>
    </source>
</evidence>
<accession>A0A2S5B3A6</accession>